<dbReference type="RefSeq" id="WP_115340633.1">
    <property type="nucleotide sequence ID" value="NZ_UHED01000001.1"/>
</dbReference>
<evidence type="ECO:0000313" key="4">
    <source>
        <dbReference type="EMBL" id="SUM83351.1"/>
    </source>
</evidence>
<keyword evidence="2" id="KW-0472">Membrane</keyword>
<sequence length="167" mass="19099">MNRKPECIMAWIANGLSILFLLLMVLVFSFMNVPEFKEAFHQMNQQQGLEMSMETFKTSIMFQGVLLIISTILGILGTFIIKGNRVLAACVFIIAAITSIFSGNFVALILWFIVGIMLFVKKDKRFDHHKGIVSNDNANDTHNANRTEDMDPDREMKQKKDNNPYIY</sequence>
<dbReference type="Proteomes" id="UP000254707">
    <property type="component" value="Unassembled WGS sequence"/>
</dbReference>
<feature type="transmembrane region" description="Helical" evidence="2">
    <location>
        <begin position="12"/>
        <end position="33"/>
    </location>
</feature>
<feature type="transmembrane region" description="Helical" evidence="2">
    <location>
        <begin position="60"/>
        <end position="80"/>
    </location>
</feature>
<dbReference type="Pfam" id="PF13273">
    <property type="entry name" value="DUF4064"/>
    <property type="match status" value="1"/>
</dbReference>
<feature type="domain" description="DUF4064" evidence="3">
    <location>
        <begin position="2"/>
        <end position="102"/>
    </location>
</feature>
<evidence type="ECO:0000259" key="3">
    <source>
        <dbReference type="Pfam" id="PF13273"/>
    </source>
</evidence>
<evidence type="ECO:0000256" key="2">
    <source>
        <dbReference type="SAM" id="Phobius"/>
    </source>
</evidence>
<keyword evidence="2" id="KW-1133">Transmembrane helix</keyword>
<protein>
    <submittedName>
        <fullName evidence="4">Membrane protein</fullName>
    </submittedName>
</protein>
<feature type="region of interest" description="Disordered" evidence="1">
    <location>
        <begin position="137"/>
        <end position="167"/>
    </location>
</feature>
<keyword evidence="2" id="KW-0812">Transmembrane</keyword>
<dbReference type="InterPro" id="IPR025273">
    <property type="entry name" value="DUF4064"/>
</dbReference>
<proteinExistence type="predicted"/>
<name>A0A380HNB2_STASA</name>
<feature type="compositionally biased region" description="Basic and acidic residues" evidence="1">
    <location>
        <begin position="143"/>
        <end position="167"/>
    </location>
</feature>
<feature type="transmembrane region" description="Helical" evidence="2">
    <location>
        <begin position="86"/>
        <end position="119"/>
    </location>
</feature>
<accession>A0A380HNB2</accession>
<dbReference type="AlphaFoldDB" id="A0A380HNB2"/>
<evidence type="ECO:0000313" key="5">
    <source>
        <dbReference type="Proteomes" id="UP000254707"/>
    </source>
</evidence>
<dbReference type="EMBL" id="UHED01000001">
    <property type="protein sequence ID" value="SUM83351.1"/>
    <property type="molecule type" value="Genomic_DNA"/>
</dbReference>
<evidence type="ECO:0000256" key="1">
    <source>
        <dbReference type="SAM" id="MobiDB-lite"/>
    </source>
</evidence>
<organism evidence="4 5">
    <name type="scientific">Staphylococcus saprophyticus</name>
    <dbReference type="NCBI Taxonomy" id="29385"/>
    <lineage>
        <taxon>Bacteria</taxon>
        <taxon>Bacillati</taxon>
        <taxon>Bacillota</taxon>
        <taxon>Bacilli</taxon>
        <taxon>Bacillales</taxon>
        <taxon>Staphylococcaceae</taxon>
        <taxon>Staphylococcus</taxon>
    </lineage>
</organism>
<gene>
    <name evidence="4" type="ORF">NCTC7688_01929</name>
</gene>
<reference evidence="4 5" key="1">
    <citation type="submission" date="2018-06" db="EMBL/GenBank/DDBJ databases">
        <authorList>
            <consortium name="Pathogen Informatics"/>
            <person name="Doyle S."/>
        </authorList>
    </citation>
    <scope>NUCLEOTIDE SEQUENCE [LARGE SCALE GENOMIC DNA]</scope>
    <source>
        <strain evidence="4 5">NCTC7688</strain>
    </source>
</reference>